<feature type="transmembrane region" description="Helical" evidence="8">
    <location>
        <begin position="42"/>
        <end position="61"/>
    </location>
</feature>
<proteinExistence type="inferred from homology"/>
<feature type="region of interest" description="Disordered" evidence="7">
    <location>
        <begin position="174"/>
        <end position="195"/>
    </location>
</feature>
<comment type="caution">
    <text evidence="9">The sequence shown here is derived from an EMBL/GenBank/DDBJ whole genome shotgun (WGS) entry which is preliminary data.</text>
</comment>
<gene>
    <name evidence="9" type="ORF">RJ639_038917</name>
</gene>
<name>A0AA89B5M0_9ASTE</name>
<keyword evidence="5 8" id="KW-0472">Membrane</keyword>
<evidence type="ECO:0000256" key="5">
    <source>
        <dbReference type="ARBA" id="ARBA00023136"/>
    </source>
</evidence>
<evidence type="ECO:0000256" key="1">
    <source>
        <dbReference type="ARBA" id="ARBA00004141"/>
    </source>
</evidence>
<dbReference type="InterPro" id="IPR000109">
    <property type="entry name" value="POT_fam"/>
</dbReference>
<evidence type="ECO:0000313" key="9">
    <source>
        <dbReference type="EMBL" id="KAK3030389.1"/>
    </source>
</evidence>
<accession>A0AA89B5M0</accession>
<sequence length="195" mass="21085">MEVTTLQLQGLILITIQARYPSLYPKPCNNKSSCMEGGIGVLFYTSLYLLALGSGGMRGALPALGAEQFNRKDPEEAKALASYFNGLMLSTTIGSSVGVTGIVWVSTNKGWWKGFVIGLVTTFVGFAVLSLGKPFYRLQAPGDGPIIRVAQVIAAAFKNRKLVLPEDSDELTKPTKKKWVRPSQKSLTQNNLGDV</sequence>
<dbReference type="Pfam" id="PF00854">
    <property type="entry name" value="PTR2"/>
    <property type="match status" value="1"/>
</dbReference>
<keyword evidence="10" id="KW-1185">Reference proteome</keyword>
<evidence type="ECO:0000256" key="6">
    <source>
        <dbReference type="ARBA" id="ARBA00044504"/>
    </source>
</evidence>
<comment type="similarity">
    <text evidence="6">Belongs to the major facilitator superfamily. Phosphate:H(+) symporter (TC 2.A.1.9) family.</text>
</comment>
<evidence type="ECO:0000256" key="7">
    <source>
        <dbReference type="SAM" id="MobiDB-lite"/>
    </source>
</evidence>
<dbReference type="Proteomes" id="UP001188597">
    <property type="component" value="Unassembled WGS sequence"/>
</dbReference>
<keyword evidence="3 8" id="KW-0812">Transmembrane</keyword>
<evidence type="ECO:0000256" key="3">
    <source>
        <dbReference type="ARBA" id="ARBA00022692"/>
    </source>
</evidence>
<organism evidence="9 10">
    <name type="scientific">Escallonia herrerae</name>
    <dbReference type="NCBI Taxonomy" id="1293975"/>
    <lineage>
        <taxon>Eukaryota</taxon>
        <taxon>Viridiplantae</taxon>
        <taxon>Streptophyta</taxon>
        <taxon>Embryophyta</taxon>
        <taxon>Tracheophyta</taxon>
        <taxon>Spermatophyta</taxon>
        <taxon>Magnoliopsida</taxon>
        <taxon>eudicotyledons</taxon>
        <taxon>Gunneridae</taxon>
        <taxon>Pentapetalae</taxon>
        <taxon>asterids</taxon>
        <taxon>campanulids</taxon>
        <taxon>Escalloniales</taxon>
        <taxon>Escalloniaceae</taxon>
        <taxon>Escallonia</taxon>
    </lineage>
</organism>
<dbReference type="SUPFAM" id="SSF103473">
    <property type="entry name" value="MFS general substrate transporter"/>
    <property type="match status" value="1"/>
</dbReference>
<dbReference type="Gene3D" id="1.20.1250.20">
    <property type="entry name" value="MFS general substrate transporter like domains"/>
    <property type="match status" value="1"/>
</dbReference>
<protein>
    <submittedName>
        <fullName evidence="9">Uncharacterized protein</fullName>
    </submittedName>
</protein>
<dbReference type="GO" id="GO:0022857">
    <property type="term" value="F:transmembrane transporter activity"/>
    <property type="evidence" value="ECO:0007669"/>
    <property type="project" value="InterPro"/>
</dbReference>
<dbReference type="PANTHER" id="PTHR11654">
    <property type="entry name" value="OLIGOPEPTIDE TRANSPORTER-RELATED"/>
    <property type="match status" value="1"/>
</dbReference>
<feature type="transmembrane region" description="Helical" evidence="8">
    <location>
        <begin position="111"/>
        <end position="131"/>
    </location>
</feature>
<evidence type="ECO:0000256" key="8">
    <source>
        <dbReference type="SAM" id="Phobius"/>
    </source>
</evidence>
<comment type="subcellular location">
    <subcellularLocation>
        <location evidence="1">Membrane</location>
        <topology evidence="1">Multi-pass membrane protein</topology>
    </subcellularLocation>
</comment>
<reference evidence="9" key="1">
    <citation type="submission" date="2022-12" db="EMBL/GenBank/DDBJ databases">
        <title>Draft genome assemblies for two species of Escallonia (Escalloniales).</title>
        <authorList>
            <person name="Chanderbali A."/>
            <person name="Dervinis C."/>
            <person name="Anghel I."/>
            <person name="Soltis D."/>
            <person name="Soltis P."/>
            <person name="Zapata F."/>
        </authorList>
    </citation>
    <scope>NUCLEOTIDE SEQUENCE</scope>
    <source>
        <strain evidence="9">UCBG64.0493</strain>
        <tissue evidence="9">Leaf</tissue>
    </source>
</reference>
<feature type="transmembrane region" description="Helical" evidence="8">
    <location>
        <begin position="82"/>
        <end position="105"/>
    </location>
</feature>
<evidence type="ECO:0000256" key="2">
    <source>
        <dbReference type="ARBA" id="ARBA00005982"/>
    </source>
</evidence>
<evidence type="ECO:0000256" key="4">
    <source>
        <dbReference type="ARBA" id="ARBA00022989"/>
    </source>
</evidence>
<dbReference type="GO" id="GO:0016020">
    <property type="term" value="C:membrane"/>
    <property type="evidence" value="ECO:0007669"/>
    <property type="project" value="UniProtKB-SubCell"/>
</dbReference>
<dbReference type="InterPro" id="IPR036259">
    <property type="entry name" value="MFS_trans_sf"/>
</dbReference>
<dbReference type="EMBL" id="JAVXUP010000341">
    <property type="protein sequence ID" value="KAK3030389.1"/>
    <property type="molecule type" value="Genomic_DNA"/>
</dbReference>
<keyword evidence="4 8" id="KW-1133">Transmembrane helix</keyword>
<comment type="similarity">
    <text evidence="2">Belongs to the major facilitator superfamily. Proton-dependent oligopeptide transporter (POT/PTR) (TC 2.A.17) family.</text>
</comment>
<feature type="compositionally biased region" description="Polar residues" evidence="7">
    <location>
        <begin position="183"/>
        <end position="195"/>
    </location>
</feature>
<dbReference type="AlphaFoldDB" id="A0AA89B5M0"/>
<evidence type="ECO:0000313" key="10">
    <source>
        <dbReference type="Proteomes" id="UP001188597"/>
    </source>
</evidence>